<feature type="chain" id="PRO_5010381543" evidence="1">
    <location>
        <begin position="27"/>
        <end position="217"/>
    </location>
</feature>
<accession>A0A1I4YMD0</accession>
<keyword evidence="1" id="KW-0732">Signal</keyword>
<keyword evidence="3" id="KW-1185">Reference proteome</keyword>
<feature type="signal peptide" evidence="1">
    <location>
        <begin position="1"/>
        <end position="26"/>
    </location>
</feature>
<reference evidence="3" key="1">
    <citation type="submission" date="2016-10" db="EMBL/GenBank/DDBJ databases">
        <authorList>
            <person name="Varghese N."/>
        </authorList>
    </citation>
    <scope>NUCLEOTIDE SEQUENCE [LARGE SCALE GENOMIC DNA]</scope>
    <source>
        <strain evidence="3">Nsp8</strain>
    </source>
</reference>
<protein>
    <submittedName>
        <fullName evidence="2">Uncharacterized protein</fullName>
    </submittedName>
</protein>
<evidence type="ECO:0000313" key="3">
    <source>
        <dbReference type="Proteomes" id="UP000183107"/>
    </source>
</evidence>
<dbReference type="Proteomes" id="UP000183107">
    <property type="component" value="Unassembled WGS sequence"/>
</dbReference>
<name>A0A1I4YMD0_9PROT</name>
<organism evidence="2 3">
    <name type="scientific">Nitrosospira briensis</name>
    <dbReference type="NCBI Taxonomy" id="35799"/>
    <lineage>
        <taxon>Bacteria</taxon>
        <taxon>Pseudomonadati</taxon>
        <taxon>Pseudomonadota</taxon>
        <taxon>Betaproteobacteria</taxon>
        <taxon>Nitrosomonadales</taxon>
        <taxon>Nitrosomonadaceae</taxon>
        <taxon>Nitrosospira</taxon>
    </lineage>
</organism>
<evidence type="ECO:0000313" key="2">
    <source>
        <dbReference type="EMBL" id="SFN39222.1"/>
    </source>
</evidence>
<dbReference type="AlphaFoldDB" id="A0A1I4YMD0"/>
<sequence>MIKTFKTLVFVAVSIGLMTSCSTMHEATRSQRTPVEQLLISEAVLRSLPATADGSLPIPPGSSVILDTSGISIAAGISSDQTLLQKILTGWLGRQGYSVQKSEEKATHRVNVIVQALGTELGNSFFGMPPVRSQIIPFSLPELALYKAEYQTGYVKFYMDIFELPSGAFVQSTPAYLAETYYNGHTVLLIFSFTSTDLDFPPQLGSYRKPNVSNMLE</sequence>
<dbReference type="PROSITE" id="PS51257">
    <property type="entry name" value="PROKAR_LIPOPROTEIN"/>
    <property type="match status" value="1"/>
</dbReference>
<proteinExistence type="predicted"/>
<evidence type="ECO:0000256" key="1">
    <source>
        <dbReference type="SAM" id="SignalP"/>
    </source>
</evidence>
<gene>
    <name evidence="2" type="ORF">SAMN05216386_0778</name>
</gene>
<dbReference type="EMBL" id="FOVJ01000001">
    <property type="protein sequence ID" value="SFN39222.1"/>
    <property type="molecule type" value="Genomic_DNA"/>
</dbReference>
<dbReference type="RefSeq" id="WP_074794834.1">
    <property type="nucleotide sequence ID" value="NZ_FOVJ01000001.1"/>
</dbReference>